<dbReference type="Gene3D" id="3.30.1330.40">
    <property type="entry name" value="RutC-like"/>
    <property type="match status" value="1"/>
</dbReference>
<accession>A0ABV9N8D8</accession>
<dbReference type="PANTHER" id="PTHR43147">
    <property type="entry name" value="PROTEIN TAS"/>
    <property type="match status" value="1"/>
</dbReference>
<protein>
    <submittedName>
        <fullName evidence="2">Aldo/keto reductase</fullName>
    </submittedName>
</protein>
<comment type="caution">
    <text evidence="2">The sequence shown here is derived from an EMBL/GenBank/DDBJ whole genome shotgun (WGS) entry which is preliminary data.</text>
</comment>
<dbReference type="Pfam" id="PF00248">
    <property type="entry name" value="Aldo_ket_red"/>
    <property type="match status" value="1"/>
</dbReference>
<proteinExistence type="predicted"/>
<reference evidence="3" key="1">
    <citation type="journal article" date="2019" name="Int. J. Syst. Evol. Microbiol.">
        <title>The Global Catalogue of Microorganisms (GCM) 10K type strain sequencing project: providing services to taxonomists for standard genome sequencing and annotation.</title>
        <authorList>
            <consortium name="The Broad Institute Genomics Platform"/>
            <consortium name="The Broad Institute Genome Sequencing Center for Infectious Disease"/>
            <person name="Wu L."/>
            <person name="Ma J."/>
        </authorList>
    </citation>
    <scope>NUCLEOTIDE SEQUENCE [LARGE SCALE GENOMIC DNA]</scope>
    <source>
        <strain evidence="3">CCUG 63682</strain>
    </source>
</reference>
<dbReference type="InterPro" id="IPR035959">
    <property type="entry name" value="RutC-like_sf"/>
</dbReference>
<dbReference type="InterPro" id="IPR006175">
    <property type="entry name" value="YjgF/YER057c/UK114"/>
</dbReference>
<dbReference type="RefSeq" id="WP_387965055.1">
    <property type="nucleotide sequence ID" value="NZ_JBHSGP010000014.1"/>
</dbReference>
<dbReference type="InterPro" id="IPR036812">
    <property type="entry name" value="NAD(P)_OxRdtase_dom_sf"/>
</dbReference>
<feature type="domain" description="NADP-dependent oxidoreductase" evidence="1">
    <location>
        <begin position="15"/>
        <end position="311"/>
    </location>
</feature>
<evidence type="ECO:0000313" key="2">
    <source>
        <dbReference type="EMBL" id="MFC4723559.1"/>
    </source>
</evidence>
<evidence type="ECO:0000259" key="1">
    <source>
        <dbReference type="Pfam" id="PF00248"/>
    </source>
</evidence>
<dbReference type="InterPro" id="IPR023210">
    <property type="entry name" value="NADP_OxRdtase_dom"/>
</dbReference>
<keyword evidence="3" id="KW-1185">Reference proteome</keyword>
<sequence length="483" mass="53636">MQHTIELAPGLQISRIVTGLWQIADMERHGKTHDPLETSVHMKPYADAGLSSFDMADHYGSSEIIAGTFKNNHPQKDNIKLFTKWVPKPGSISKTDVKDAVTKALDRMQQSSIDLMQFHAWYYPDPSWLDGLFYLKELKDEGLIKHIGVTNFDAAHLQIALSSGIPIVSNQICHSLIDQRANEEMVKICSHYGTKILAFGTLAGGFLTDKWLDKPEPSTNELSTWSEMKYKRFIDAAGGWEVYQHLLKSVKQVADKHRVSIANIASRTILENPEVASIIIGARLGKSEHIADNKRILSIDLDADDLQIIRTAQKMLTPIAGDCGDEYRKPPFLTASGDLSHHLESIPKVFDVETVSKSRSQFYSGTVWEEFAGYSRAVREGNSIYVSGTTATHRDKMIGGNDPAAQTHFIIDKIEAALESLGGSLTDVVRTRIFVNNIKDWEPVARAHGKRFNGINPANTLVEAKLVGDGYLVEIEAKAVLQS</sequence>
<dbReference type="SUPFAM" id="SSF51430">
    <property type="entry name" value="NAD(P)-linked oxidoreductase"/>
    <property type="match status" value="1"/>
</dbReference>
<dbReference type="Gene3D" id="3.20.20.100">
    <property type="entry name" value="NADP-dependent oxidoreductase domain"/>
    <property type="match status" value="1"/>
</dbReference>
<dbReference type="CDD" id="cd19101">
    <property type="entry name" value="AKR_unchar"/>
    <property type="match status" value="1"/>
</dbReference>
<organism evidence="2 3">
    <name type="scientific">Geojedonia litorea</name>
    <dbReference type="NCBI Taxonomy" id="1268269"/>
    <lineage>
        <taxon>Bacteria</taxon>
        <taxon>Pseudomonadati</taxon>
        <taxon>Bacteroidota</taxon>
        <taxon>Flavobacteriia</taxon>
        <taxon>Flavobacteriales</taxon>
        <taxon>Flavobacteriaceae</taxon>
        <taxon>Geojedonia</taxon>
    </lineage>
</organism>
<dbReference type="Pfam" id="PF01042">
    <property type="entry name" value="Ribonuc_L-PSP"/>
    <property type="match status" value="1"/>
</dbReference>
<dbReference type="EMBL" id="JBHSGP010000014">
    <property type="protein sequence ID" value="MFC4723559.1"/>
    <property type="molecule type" value="Genomic_DNA"/>
</dbReference>
<dbReference type="Proteomes" id="UP001595953">
    <property type="component" value="Unassembled WGS sequence"/>
</dbReference>
<dbReference type="PRINTS" id="PR00069">
    <property type="entry name" value="ALDKETRDTASE"/>
</dbReference>
<dbReference type="PANTHER" id="PTHR43147:SF2">
    <property type="entry name" value="NADP-DEPENDENT OXIDOREDUCTASE DOMAIN-CONTAINING PROTEIN"/>
    <property type="match status" value="1"/>
</dbReference>
<name>A0ABV9N8D8_9FLAO</name>
<gene>
    <name evidence="2" type="ORF">ACFO5O_14580</name>
</gene>
<dbReference type="InterPro" id="IPR020471">
    <property type="entry name" value="AKR"/>
</dbReference>
<dbReference type="CDD" id="cd06154">
    <property type="entry name" value="YjgF_YER057c_UK114_like_6"/>
    <property type="match status" value="1"/>
</dbReference>
<dbReference type="SUPFAM" id="SSF55298">
    <property type="entry name" value="YjgF-like"/>
    <property type="match status" value="1"/>
</dbReference>
<evidence type="ECO:0000313" key="3">
    <source>
        <dbReference type="Proteomes" id="UP001595953"/>
    </source>
</evidence>